<name>A0A0M4FUI6_9BACI</name>
<feature type="transmembrane region" description="Helical" evidence="1">
    <location>
        <begin position="171"/>
        <end position="189"/>
    </location>
</feature>
<keyword evidence="3" id="KW-1185">Reference proteome</keyword>
<sequence length="244" mass="27264">MVNLLYAELLKLKRAQMFLVSVIGASAVPVMIFISALNTKIKTPDIPIHFVEAFGESNMYVLMLIGPLLYGVITSYLFSREFTENTLKNLLTIPVSRVSLIASKMVLLLIWIIVLTLVAWVLTFIVGLIFQFEDMSINVLLQSIKQFMIGAFLLFLLSAPTMLVTFFFKNYVPTIIFTAAITMANIAIVNSEYKALFPWSAVHVIASNGFVPGFSPIFSYLSIFLASLIGLVASIIYFKKLDIH</sequence>
<evidence type="ECO:0000256" key="1">
    <source>
        <dbReference type="SAM" id="Phobius"/>
    </source>
</evidence>
<dbReference type="RefSeq" id="WP_053605399.1">
    <property type="nucleotide sequence ID" value="NZ_CP012600.1"/>
</dbReference>
<gene>
    <name evidence="2" type="ORF">AM592_19925</name>
</gene>
<feature type="transmembrane region" description="Helical" evidence="1">
    <location>
        <begin position="57"/>
        <end position="78"/>
    </location>
</feature>
<evidence type="ECO:0000313" key="2">
    <source>
        <dbReference type="EMBL" id="ALC83547.1"/>
    </source>
</evidence>
<dbReference type="PANTHER" id="PTHR37305:SF1">
    <property type="entry name" value="MEMBRANE PROTEIN"/>
    <property type="match status" value="1"/>
</dbReference>
<proteinExistence type="predicted"/>
<dbReference type="AlphaFoldDB" id="A0A0M4FUI6"/>
<protein>
    <submittedName>
        <fullName evidence="2">Bacitracin ABC transporter permease</fullName>
    </submittedName>
</protein>
<feature type="transmembrane region" description="Helical" evidence="1">
    <location>
        <begin position="18"/>
        <end position="37"/>
    </location>
</feature>
<dbReference type="Proteomes" id="UP000067625">
    <property type="component" value="Chromosome"/>
</dbReference>
<feature type="transmembrane region" description="Helical" evidence="1">
    <location>
        <begin position="106"/>
        <end position="132"/>
    </location>
</feature>
<keyword evidence="1" id="KW-0472">Membrane</keyword>
<dbReference type="STRING" id="1441095.AM592_19925"/>
<feature type="transmembrane region" description="Helical" evidence="1">
    <location>
        <begin position="144"/>
        <end position="164"/>
    </location>
</feature>
<dbReference type="PANTHER" id="PTHR37305">
    <property type="entry name" value="INTEGRAL MEMBRANE PROTEIN-RELATED"/>
    <property type="match status" value="1"/>
</dbReference>
<evidence type="ECO:0000313" key="3">
    <source>
        <dbReference type="Proteomes" id="UP000067625"/>
    </source>
</evidence>
<dbReference type="Pfam" id="PF12730">
    <property type="entry name" value="ABC2_membrane_4"/>
    <property type="match status" value="1"/>
</dbReference>
<feature type="transmembrane region" description="Helical" evidence="1">
    <location>
        <begin position="217"/>
        <end position="238"/>
    </location>
</feature>
<dbReference type="EMBL" id="CP012600">
    <property type="protein sequence ID" value="ALC83547.1"/>
    <property type="molecule type" value="Genomic_DNA"/>
</dbReference>
<reference evidence="2 3" key="2">
    <citation type="journal article" date="2016" name="Int. J. Syst. Evol. Microbiol.">
        <title>Bacillus gobiensis sp. nov., isolated from a soil sample.</title>
        <authorList>
            <person name="Liu B."/>
            <person name="Liu G.H."/>
            <person name="Cetin S."/>
            <person name="Schumann P."/>
            <person name="Pan Z.Z."/>
            <person name="Chen Q.Q."/>
        </authorList>
    </citation>
    <scope>NUCLEOTIDE SEQUENCE [LARGE SCALE GENOMIC DNA]</scope>
    <source>
        <strain evidence="2 3">FJAT-4402</strain>
    </source>
</reference>
<reference evidence="3" key="1">
    <citation type="submission" date="2015-08" db="EMBL/GenBank/DDBJ databases">
        <title>Genome sequencing project for genomic taxonomy and phylogenomics of Bacillus-like bacteria.</title>
        <authorList>
            <person name="Liu B."/>
            <person name="Wang J."/>
            <person name="Zhu Y."/>
            <person name="Liu G."/>
            <person name="Chen Q."/>
            <person name="Chen Z."/>
            <person name="Lan J."/>
            <person name="Che J."/>
            <person name="Ge C."/>
            <person name="Shi H."/>
            <person name="Pan Z."/>
            <person name="Liu X."/>
        </authorList>
    </citation>
    <scope>NUCLEOTIDE SEQUENCE [LARGE SCALE GENOMIC DNA]</scope>
    <source>
        <strain evidence="3">FJAT-4402</strain>
    </source>
</reference>
<organism evidence="2 3">
    <name type="scientific">Bacillus gobiensis</name>
    <dbReference type="NCBI Taxonomy" id="1441095"/>
    <lineage>
        <taxon>Bacteria</taxon>
        <taxon>Bacillati</taxon>
        <taxon>Bacillota</taxon>
        <taxon>Bacilli</taxon>
        <taxon>Bacillales</taxon>
        <taxon>Bacillaceae</taxon>
        <taxon>Bacillus</taxon>
    </lineage>
</organism>
<keyword evidence="1" id="KW-1133">Transmembrane helix</keyword>
<dbReference type="OrthoDB" id="4336274at2"/>
<dbReference type="PATRIC" id="fig|1441095.3.peg.4408"/>
<accession>A0A0M4FUI6</accession>
<keyword evidence="1" id="KW-0812">Transmembrane</keyword>